<dbReference type="Pfam" id="PF04493">
    <property type="entry name" value="Endonuclease_5"/>
    <property type="match status" value="1"/>
</dbReference>
<dbReference type="RefSeq" id="WP_354701957.1">
    <property type="nucleotide sequence ID" value="NZ_CP114014.1"/>
</dbReference>
<dbReference type="Gene3D" id="3.30.2170.10">
    <property type="entry name" value="archaeoglobus fulgidus dsm 4304 superfamily"/>
    <property type="match status" value="1"/>
</dbReference>
<dbReference type="GO" id="GO:0006281">
    <property type="term" value="P:DNA repair"/>
    <property type="evidence" value="ECO:0007669"/>
    <property type="project" value="InterPro"/>
</dbReference>
<dbReference type="KEGG" id="parq:DSM112329_02299"/>
<dbReference type="InterPro" id="IPR007581">
    <property type="entry name" value="Endonuclease-V"/>
</dbReference>
<protein>
    <submittedName>
        <fullName evidence="1">Endonuclease V</fullName>
        <ecNumber evidence="1">3.1.21.7</ecNumber>
    </submittedName>
</protein>
<dbReference type="GO" id="GO:0043737">
    <property type="term" value="F:deoxyribonuclease V activity"/>
    <property type="evidence" value="ECO:0007669"/>
    <property type="project" value="UniProtKB-EC"/>
</dbReference>
<gene>
    <name evidence="1" type="primary">nfi</name>
    <name evidence="1" type="ORF">DSM112329_02299</name>
</gene>
<sequence length="174" mass="18294">MTDATWSRLAAVDVDYPTAGGASAAIVVAEDARFASIVTEHVVRIDDVEPYRPGHLFARELPCLEAALAVAGEVDLLIVDAYVDLDPEGRPGLGAYAHTTFGIPVIGVAKTAFRTATHAIAVHRGNASRPLYVTAAGLEAEAAAAMVASMVGEFRMPDALRRVDSLARRGTPPD</sequence>
<name>A0AAU7AV12_9ACTN</name>
<dbReference type="EMBL" id="CP114014">
    <property type="protein sequence ID" value="XAY05449.1"/>
    <property type="molecule type" value="Genomic_DNA"/>
</dbReference>
<keyword evidence="1" id="KW-0540">Nuclease</keyword>
<reference evidence="1" key="1">
    <citation type="submission" date="2022-12" db="EMBL/GenBank/DDBJ databases">
        <title>Paraconexibacter alkalitolerans sp. nov. and Baekduia alba sp. nov., isolated from soil and emended description of the genera Paraconexibacter (Chun et al., 2020) and Baekduia (An et al., 2020).</title>
        <authorList>
            <person name="Vieira S."/>
            <person name="Huber K.J."/>
            <person name="Geppert A."/>
            <person name="Wolf J."/>
            <person name="Neumann-Schaal M."/>
            <person name="Muesken M."/>
            <person name="Overmann J."/>
        </authorList>
    </citation>
    <scope>NUCLEOTIDE SEQUENCE</scope>
    <source>
        <strain evidence="1">AEG42_29</strain>
    </source>
</reference>
<evidence type="ECO:0000313" key="1">
    <source>
        <dbReference type="EMBL" id="XAY05449.1"/>
    </source>
</evidence>
<organism evidence="1">
    <name type="scientific">Paraconexibacter sp. AEG42_29</name>
    <dbReference type="NCBI Taxonomy" id="2997339"/>
    <lineage>
        <taxon>Bacteria</taxon>
        <taxon>Bacillati</taxon>
        <taxon>Actinomycetota</taxon>
        <taxon>Thermoleophilia</taxon>
        <taxon>Solirubrobacterales</taxon>
        <taxon>Paraconexibacteraceae</taxon>
        <taxon>Paraconexibacter</taxon>
    </lineage>
</organism>
<dbReference type="EC" id="3.1.21.7" evidence="1"/>
<dbReference type="AlphaFoldDB" id="A0AAU7AV12"/>
<keyword evidence="1" id="KW-0378">Hydrolase</keyword>
<proteinExistence type="predicted"/>
<accession>A0AAU7AV12</accession>
<keyword evidence="1" id="KW-0255">Endonuclease</keyword>